<dbReference type="Gene3D" id="3.20.20.150">
    <property type="entry name" value="Divalent-metal-dependent TIM barrel enzymes"/>
    <property type="match status" value="1"/>
</dbReference>
<proteinExistence type="predicted"/>
<evidence type="ECO:0000259" key="1">
    <source>
        <dbReference type="Pfam" id="PF01261"/>
    </source>
</evidence>
<sequence>MTNTVPDRTTNAARFSLASLNWIEFSPAGPAAGPWPPAVVGLEDIFDAALCARFELVGIDLASARSSFPGPSSHADIATALRARALACSDVGILFLGVPWTEDHAHQLAALAHDLNAPTCLATFAAPVSDESLGQLRRSAALMHEAGARIALEYMPVGQLKSVDEAAMICTEIGWERCGLLLDSYHVCRAGSVPQQLSGLSAEQISFVQFADGDVPLRESASVDARRYRRPAGYGDLAISEFISGLHALGWAGTISPEVLAADLLTAAPRLGAALLHASARLAWQAPSLLE</sequence>
<accession>A0A0J6WPW6</accession>
<dbReference type="Pfam" id="PF01261">
    <property type="entry name" value="AP_endonuc_2"/>
    <property type="match status" value="1"/>
</dbReference>
<dbReference type="InterPro" id="IPR013022">
    <property type="entry name" value="Xyl_isomerase-like_TIM-brl"/>
</dbReference>
<comment type="caution">
    <text evidence="2">The sequence shown here is derived from an EMBL/GenBank/DDBJ whole genome shotgun (WGS) entry which is preliminary data.</text>
</comment>
<dbReference type="Proteomes" id="UP000036513">
    <property type="component" value="Unassembled WGS sequence"/>
</dbReference>
<keyword evidence="2" id="KW-0413">Isomerase</keyword>
<dbReference type="InterPro" id="IPR050312">
    <property type="entry name" value="IolE/XylAMocC-like"/>
</dbReference>
<evidence type="ECO:0000313" key="3">
    <source>
        <dbReference type="Proteomes" id="UP000036513"/>
    </source>
</evidence>
<reference evidence="2 3" key="1">
    <citation type="journal article" date="2015" name="Genome Biol. Evol.">
        <title>Characterization of Three Mycobacterium spp. with Potential Use in Bioremediation by Genome Sequencing and Comparative Genomics.</title>
        <authorList>
            <person name="Das S."/>
            <person name="Pettersson B.M."/>
            <person name="Behra P.R."/>
            <person name="Ramesh M."/>
            <person name="Dasgupta S."/>
            <person name="Bhattacharya A."/>
            <person name="Kirsebom L.A."/>
        </authorList>
    </citation>
    <scope>NUCLEOTIDE SEQUENCE [LARGE SCALE GENOMIC DNA]</scope>
    <source>
        <strain evidence="2 3">DSM 43826</strain>
    </source>
</reference>
<feature type="domain" description="Xylose isomerase-like TIM barrel" evidence="1">
    <location>
        <begin position="132"/>
        <end position="263"/>
    </location>
</feature>
<keyword evidence="3" id="KW-1185">Reference proteome</keyword>
<dbReference type="InterPro" id="IPR036237">
    <property type="entry name" value="Xyl_isomerase-like_sf"/>
</dbReference>
<dbReference type="RefSeq" id="WP_053082794.1">
    <property type="nucleotide sequence ID" value="NZ_JYNL01000002.1"/>
</dbReference>
<dbReference type="EMBL" id="JYNL01000002">
    <property type="protein sequence ID" value="KMO83752.1"/>
    <property type="molecule type" value="Genomic_DNA"/>
</dbReference>
<organism evidence="2 3">
    <name type="scientific">Mycolicibacterium chlorophenolicum</name>
    <dbReference type="NCBI Taxonomy" id="37916"/>
    <lineage>
        <taxon>Bacteria</taxon>
        <taxon>Bacillati</taxon>
        <taxon>Actinomycetota</taxon>
        <taxon>Actinomycetes</taxon>
        <taxon>Mycobacteriales</taxon>
        <taxon>Mycobacteriaceae</taxon>
        <taxon>Mycolicibacterium</taxon>
    </lineage>
</organism>
<dbReference type="SMR" id="A0A0J6WPW6"/>
<evidence type="ECO:0000313" key="2">
    <source>
        <dbReference type="EMBL" id="KMO83752.1"/>
    </source>
</evidence>
<name>A0A0J6WPW6_9MYCO</name>
<dbReference type="AlphaFoldDB" id="A0A0J6WPW6"/>
<gene>
    <name evidence="2" type="ORF">MCHLDSM_00212</name>
</gene>
<dbReference type="PANTHER" id="PTHR12110:SF48">
    <property type="entry name" value="BLL3656 PROTEIN"/>
    <property type="match status" value="1"/>
</dbReference>
<dbReference type="SUPFAM" id="SSF51658">
    <property type="entry name" value="Xylose isomerase-like"/>
    <property type="match status" value="1"/>
</dbReference>
<protein>
    <submittedName>
        <fullName evidence="2">Xylose isomerase-like TIM barrel</fullName>
    </submittedName>
</protein>
<dbReference type="GO" id="GO:0016853">
    <property type="term" value="F:isomerase activity"/>
    <property type="evidence" value="ECO:0007669"/>
    <property type="project" value="UniProtKB-KW"/>
</dbReference>
<dbReference type="PANTHER" id="PTHR12110">
    <property type="entry name" value="HYDROXYPYRUVATE ISOMERASE"/>
    <property type="match status" value="1"/>
</dbReference>
<dbReference type="STRING" id="37916.MCHLDSM_00212"/>
<dbReference type="PATRIC" id="fig|37916.4.peg.220"/>